<name>A0A0W0ETG4_MONRR</name>
<sequence>MVASNANGYAKFISRLLAEGKLKFGPVKVFPHGLESVVDGMEHSRLGKLHAGKTIAGSGIGAPINVYGYHSVIFGTIRV</sequence>
<evidence type="ECO:0000313" key="2">
    <source>
        <dbReference type="Proteomes" id="UP000054988"/>
    </source>
</evidence>
<dbReference type="EMBL" id="LATX01002556">
    <property type="protein sequence ID" value="KTB27377.1"/>
    <property type="molecule type" value="Genomic_DNA"/>
</dbReference>
<dbReference type="AlphaFoldDB" id="A0A0W0ETG4"/>
<accession>A0A0W0ETG4</accession>
<protein>
    <submittedName>
        <fullName evidence="1">Putative dehydrogenase</fullName>
    </submittedName>
</protein>
<dbReference type="Gene3D" id="3.90.180.10">
    <property type="entry name" value="Medium-chain alcohol dehydrogenases, catalytic domain"/>
    <property type="match status" value="1"/>
</dbReference>
<evidence type="ECO:0000313" key="1">
    <source>
        <dbReference type="EMBL" id="KTB27377.1"/>
    </source>
</evidence>
<dbReference type="Proteomes" id="UP000054988">
    <property type="component" value="Unassembled WGS sequence"/>
</dbReference>
<proteinExistence type="predicted"/>
<reference evidence="1 2" key="1">
    <citation type="submission" date="2015-12" db="EMBL/GenBank/DDBJ databases">
        <title>Draft genome sequence of Moniliophthora roreri, the causal agent of frosty pod rot of cacao.</title>
        <authorList>
            <person name="Aime M.C."/>
            <person name="Diaz-Valderrama J.R."/>
            <person name="Kijpornyongpan T."/>
            <person name="Phillips-Mora W."/>
        </authorList>
    </citation>
    <scope>NUCLEOTIDE SEQUENCE [LARGE SCALE GENOMIC DNA]</scope>
    <source>
        <strain evidence="1 2">MCA 2952</strain>
    </source>
</reference>
<comment type="caution">
    <text evidence="1">The sequence shown here is derived from an EMBL/GenBank/DDBJ whole genome shotgun (WGS) entry which is preliminary data.</text>
</comment>
<organism evidence="1 2">
    <name type="scientific">Moniliophthora roreri</name>
    <name type="common">Frosty pod rot fungus</name>
    <name type="synonym">Monilia roreri</name>
    <dbReference type="NCBI Taxonomy" id="221103"/>
    <lineage>
        <taxon>Eukaryota</taxon>
        <taxon>Fungi</taxon>
        <taxon>Dikarya</taxon>
        <taxon>Basidiomycota</taxon>
        <taxon>Agaricomycotina</taxon>
        <taxon>Agaricomycetes</taxon>
        <taxon>Agaricomycetidae</taxon>
        <taxon>Agaricales</taxon>
        <taxon>Marasmiineae</taxon>
        <taxon>Marasmiaceae</taxon>
        <taxon>Moniliophthora</taxon>
    </lineage>
</organism>
<gene>
    <name evidence="1" type="ORF">WG66_20079</name>
</gene>
<dbReference type="Gene3D" id="3.40.50.720">
    <property type="entry name" value="NAD(P)-binding Rossmann-like Domain"/>
    <property type="match status" value="1"/>
</dbReference>